<dbReference type="Pfam" id="PF07883">
    <property type="entry name" value="Cupin_2"/>
    <property type="match status" value="1"/>
</dbReference>
<proteinExistence type="predicted"/>
<dbReference type="AlphaFoldDB" id="A0A4Y6PZJ7"/>
<dbReference type="PANTHER" id="PTHR37694:SF1">
    <property type="entry name" value="SLR8022 PROTEIN"/>
    <property type="match status" value="1"/>
</dbReference>
<dbReference type="InterPro" id="IPR011051">
    <property type="entry name" value="RmlC_Cupin_sf"/>
</dbReference>
<dbReference type="SUPFAM" id="SSF51182">
    <property type="entry name" value="RmlC-like cupins"/>
    <property type="match status" value="1"/>
</dbReference>
<dbReference type="InterPro" id="IPR013096">
    <property type="entry name" value="Cupin_2"/>
</dbReference>
<dbReference type="OrthoDB" id="9797664at2"/>
<name>A0A4Y6PZJ7_PERCE</name>
<protein>
    <submittedName>
        <fullName evidence="2">Cupin domain-containing protein</fullName>
    </submittedName>
</protein>
<accession>A0A5B8YB79</accession>
<evidence type="ECO:0000313" key="2">
    <source>
        <dbReference type="EMBL" id="QDG53670.1"/>
    </source>
</evidence>
<dbReference type="EMBL" id="CP041186">
    <property type="protein sequence ID" value="QDG53670.1"/>
    <property type="molecule type" value="Genomic_DNA"/>
</dbReference>
<dbReference type="InterPro" id="IPR014710">
    <property type="entry name" value="RmlC-like_jellyroll"/>
</dbReference>
<dbReference type="Proteomes" id="UP000315995">
    <property type="component" value="Chromosome"/>
</dbReference>
<dbReference type="CDD" id="cd02230">
    <property type="entry name" value="cupin_HP0902-like"/>
    <property type="match status" value="1"/>
</dbReference>
<reference evidence="2 3" key="1">
    <citation type="submission" date="2019-06" db="EMBL/GenBank/DDBJ databases">
        <title>Persicimonas caeni gen. nov., sp. nov., a predatory bacterium isolated from solar saltern.</title>
        <authorList>
            <person name="Wang S."/>
        </authorList>
    </citation>
    <scope>NUCLEOTIDE SEQUENCE [LARGE SCALE GENOMIC DNA]</scope>
    <source>
        <strain evidence="2 3">YN101</strain>
    </source>
</reference>
<keyword evidence="3" id="KW-1185">Reference proteome</keyword>
<sequence>MTTERRGEGRLRPHPTVRFAPAERKIDLDRCYDELVEEDHPAVDGHRQITIAHSNSLTLTFFHFEEGGCMPEHVVDGAVTIHVLDGYLEVETDEEIHHLEDDQLLFLAPNVEHDVRAVEDSRMLLTVHLQRKEERTTANKPD</sequence>
<evidence type="ECO:0000313" key="3">
    <source>
        <dbReference type="Proteomes" id="UP000315995"/>
    </source>
</evidence>
<dbReference type="PANTHER" id="PTHR37694">
    <property type="entry name" value="SLR8022 PROTEIN"/>
    <property type="match status" value="1"/>
</dbReference>
<evidence type="ECO:0000259" key="1">
    <source>
        <dbReference type="Pfam" id="PF07883"/>
    </source>
</evidence>
<organism evidence="2 3">
    <name type="scientific">Persicimonas caeni</name>
    <dbReference type="NCBI Taxonomy" id="2292766"/>
    <lineage>
        <taxon>Bacteria</taxon>
        <taxon>Deltaproteobacteria</taxon>
        <taxon>Bradymonadales</taxon>
        <taxon>Bradymonadaceae</taxon>
        <taxon>Persicimonas</taxon>
    </lineage>
</organism>
<gene>
    <name evidence="2" type="ORF">FIV42_23870</name>
</gene>
<dbReference type="RefSeq" id="WP_141200124.1">
    <property type="nucleotide sequence ID" value="NZ_CP041186.1"/>
</dbReference>
<feature type="domain" description="Cupin type-2" evidence="1">
    <location>
        <begin position="61"/>
        <end position="125"/>
    </location>
</feature>
<dbReference type="Gene3D" id="2.60.120.10">
    <property type="entry name" value="Jelly Rolls"/>
    <property type="match status" value="1"/>
</dbReference>
<accession>A0A4Y6PZJ7</accession>